<dbReference type="PANTHER" id="PTHR33478">
    <property type="entry name" value="EXTRACELLULAR METALLOPROTEINASE MEP"/>
    <property type="match status" value="1"/>
</dbReference>
<evidence type="ECO:0000256" key="9">
    <source>
        <dbReference type="ARBA" id="ARBA00023049"/>
    </source>
</evidence>
<comment type="similarity">
    <text evidence="2 13">Belongs to the peptidase M36 family.</text>
</comment>
<evidence type="ECO:0000256" key="6">
    <source>
        <dbReference type="ARBA" id="ARBA00022729"/>
    </source>
</evidence>
<dbReference type="PANTHER" id="PTHR33478:SF1">
    <property type="entry name" value="EXTRACELLULAR METALLOPROTEINASE MEP"/>
    <property type="match status" value="1"/>
</dbReference>
<dbReference type="EMBL" id="KN840486">
    <property type="protein sequence ID" value="KIP08052.1"/>
    <property type="molecule type" value="Genomic_DNA"/>
</dbReference>
<dbReference type="GO" id="GO:0005615">
    <property type="term" value="C:extracellular space"/>
    <property type="evidence" value="ECO:0007669"/>
    <property type="project" value="InterPro"/>
</dbReference>
<evidence type="ECO:0000256" key="5">
    <source>
        <dbReference type="ARBA" id="ARBA00022723"/>
    </source>
</evidence>
<keyword evidence="6 13" id="KW-0732">Signal</keyword>
<dbReference type="EC" id="3.4.24.-" evidence="13"/>
<accession>A0A0C3S974</accession>
<dbReference type="GO" id="GO:0006508">
    <property type="term" value="P:proteolysis"/>
    <property type="evidence" value="ECO:0007669"/>
    <property type="project" value="UniProtKB-KW"/>
</dbReference>
<evidence type="ECO:0000256" key="3">
    <source>
        <dbReference type="ARBA" id="ARBA00022525"/>
    </source>
</evidence>
<gene>
    <name evidence="15" type="ORF">PHLGIDRAFT_19054</name>
</gene>
<evidence type="ECO:0000256" key="10">
    <source>
        <dbReference type="ARBA" id="ARBA00023145"/>
    </source>
</evidence>
<keyword evidence="8 12" id="KW-0862">Zinc</keyword>
<keyword evidence="16" id="KW-1185">Reference proteome</keyword>
<evidence type="ECO:0000256" key="7">
    <source>
        <dbReference type="ARBA" id="ARBA00022801"/>
    </source>
</evidence>
<evidence type="ECO:0000256" key="4">
    <source>
        <dbReference type="ARBA" id="ARBA00022670"/>
    </source>
</evidence>
<keyword evidence="9 13" id="KW-0482">Metalloprotease</keyword>
<evidence type="ECO:0000256" key="2">
    <source>
        <dbReference type="ARBA" id="ARBA00006006"/>
    </source>
</evidence>
<dbReference type="SUPFAM" id="SSF55486">
    <property type="entry name" value="Metalloproteases ('zincins'), catalytic domain"/>
    <property type="match status" value="1"/>
</dbReference>
<feature type="domain" description="FTP" evidence="14">
    <location>
        <begin position="106"/>
        <end position="139"/>
    </location>
</feature>
<evidence type="ECO:0000256" key="8">
    <source>
        <dbReference type="ARBA" id="ARBA00022833"/>
    </source>
</evidence>
<evidence type="ECO:0000256" key="1">
    <source>
        <dbReference type="ARBA" id="ARBA00004613"/>
    </source>
</evidence>
<feature type="binding site" evidence="12">
    <location>
        <position position="228"/>
    </location>
    <ligand>
        <name>Zn(2+)</name>
        <dbReference type="ChEBI" id="CHEBI:29105"/>
        <note>catalytic</note>
    </ligand>
</feature>
<feature type="signal peptide" evidence="13">
    <location>
        <begin position="1"/>
        <end position="22"/>
    </location>
</feature>
<keyword evidence="10 13" id="KW-0865">Zymogen</keyword>
<keyword evidence="5 12" id="KW-0479">Metal-binding</keyword>
<feature type="active site" evidence="11">
    <location>
        <position position="408"/>
    </location>
</feature>
<dbReference type="InterPro" id="IPR027268">
    <property type="entry name" value="Peptidase_M4/M1_CTD_sf"/>
</dbReference>
<dbReference type="Gene3D" id="3.10.170.10">
    <property type="match status" value="1"/>
</dbReference>
<evidence type="ECO:0000259" key="14">
    <source>
        <dbReference type="Pfam" id="PF07504"/>
    </source>
</evidence>
<evidence type="ECO:0000256" key="12">
    <source>
        <dbReference type="PIRSR" id="PIRSR601842-2"/>
    </source>
</evidence>
<comment type="subcellular location">
    <subcellularLocation>
        <location evidence="1 13">Secreted</location>
    </subcellularLocation>
</comment>
<dbReference type="InterPro" id="IPR001842">
    <property type="entry name" value="Peptidase_M36"/>
</dbReference>
<dbReference type="GO" id="GO:0008270">
    <property type="term" value="F:zinc ion binding"/>
    <property type="evidence" value="ECO:0007669"/>
    <property type="project" value="InterPro"/>
</dbReference>
<dbReference type="Gene3D" id="1.10.390.10">
    <property type="entry name" value="Neutral Protease Domain 2"/>
    <property type="match status" value="1"/>
</dbReference>
<keyword evidence="4 13" id="KW-0645">Protease</keyword>
<sequence length="601" mass="64990">MSFRDALTLIYVASLCVHFASSLPWHGSVRHSTHRRRELAKGLIFETYHPISFFETFGPGVDHPLFKRSDATLNESALSFVHSKLDLKPGDALVHASYEGSSARYAYLRQHIQGIPVANAVANVAFNKDSKVVAFGSSFLQQVPKPPSGIPTIDVQNAIKTAESALGGRHVPDNHPDSSGIQYVLQGDGTLALTHVFQVSNETTGAWFEAFVDAHSGKLLSVTDYVAHATYRALPIQKQDLTEGFEDIVDPEDMASSPLGWHNDGKTVSNTTAGNNALAYKGVQTNVTTESQDNLTFIYTQDTATVPTTTANLDAARVNAFYVVNKMHDVAYRYGFTEAAFNFQTDNFNHSGRGNDRIIVSVQTTPGTDNAYFTAQPDGVNGQIHLYLFDYTSPGRDSALENDIVVHEITHGITNRMTGGGTASCLQSLEAGGLGEGWSDAMAEWTEHSSADIADYVLGAYVTNNPAGVRTHPYSTNTATNPLRYSSVAALDEVHAIGEVWANILHNVYAALVQAHGYSQTALTDPSGTEGNVVFMHLFIDALPLQPCNPTFVNARDAWIQADVNRYAGANKCLLWKAFASRGLGVSAADYADDSSVPTGC</sequence>
<comment type="cofactor">
    <cofactor evidence="12">
        <name>Zn(2+)</name>
        <dbReference type="ChEBI" id="CHEBI:29105"/>
    </cofactor>
    <text evidence="12">Binds 1 zinc ion per subunit.</text>
</comment>
<dbReference type="InterPro" id="IPR011096">
    <property type="entry name" value="FTP_domain"/>
</dbReference>
<feature type="binding site" evidence="12">
    <location>
        <position position="411"/>
    </location>
    <ligand>
        <name>Zn(2+)</name>
        <dbReference type="ChEBI" id="CHEBI:29105"/>
        <note>catalytic</note>
    </ligand>
</feature>
<keyword evidence="3 13" id="KW-0964">Secreted</keyword>
<feature type="binding site" evidence="12">
    <location>
        <position position="407"/>
    </location>
    <ligand>
        <name>Zn(2+)</name>
        <dbReference type="ChEBI" id="CHEBI:29105"/>
        <note>catalytic</note>
    </ligand>
</feature>
<evidence type="ECO:0000313" key="16">
    <source>
        <dbReference type="Proteomes" id="UP000053257"/>
    </source>
</evidence>
<dbReference type="PRINTS" id="PR00999">
    <property type="entry name" value="FUNGALYSIN"/>
</dbReference>
<evidence type="ECO:0000256" key="11">
    <source>
        <dbReference type="PIRSR" id="PIRSR601842-1"/>
    </source>
</evidence>
<dbReference type="GO" id="GO:0004222">
    <property type="term" value="F:metalloendopeptidase activity"/>
    <property type="evidence" value="ECO:0007669"/>
    <property type="project" value="InterPro"/>
</dbReference>
<reference evidence="15 16" key="1">
    <citation type="journal article" date="2014" name="PLoS Genet.">
        <title>Analysis of the Phlebiopsis gigantea genome, transcriptome and secretome provides insight into its pioneer colonization strategies of wood.</title>
        <authorList>
            <person name="Hori C."/>
            <person name="Ishida T."/>
            <person name="Igarashi K."/>
            <person name="Samejima M."/>
            <person name="Suzuki H."/>
            <person name="Master E."/>
            <person name="Ferreira P."/>
            <person name="Ruiz-Duenas F.J."/>
            <person name="Held B."/>
            <person name="Canessa P."/>
            <person name="Larrondo L.F."/>
            <person name="Schmoll M."/>
            <person name="Druzhinina I.S."/>
            <person name="Kubicek C.P."/>
            <person name="Gaskell J.A."/>
            <person name="Kersten P."/>
            <person name="St John F."/>
            <person name="Glasner J."/>
            <person name="Sabat G."/>
            <person name="Splinter BonDurant S."/>
            <person name="Syed K."/>
            <person name="Yadav J."/>
            <person name="Mgbeahuruike A.C."/>
            <person name="Kovalchuk A."/>
            <person name="Asiegbu F.O."/>
            <person name="Lackner G."/>
            <person name="Hoffmeister D."/>
            <person name="Rencoret J."/>
            <person name="Gutierrez A."/>
            <person name="Sun H."/>
            <person name="Lindquist E."/>
            <person name="Barry K."/>
            <person name="Riley R."/>
            <person name="Grigoriev I.V."/>
            <person name="Henrissat B."/>
            <person name="Kues U."/>
            <person name="Berka R.M."/>
            <person name="Martinez A.T."/>
            <person name="Covert S.F."/>
            <person name="Blanchette R.A."/>
            <person name="Cullen D."/>
        </authorList>
    </citation>
    <scope>NUCLEOTIDE SEQUENCE [LARGE SCALE GENOMIC DNA]</scope>
    <source>
        <strain evidence="15 16">11061_1 CR5-6</strain>
    </source>
</reference>
<dbReference type="Proteomes" id="UP000053257">
    <property type="component" value="Unassembled WGS sequence"/>
</dbReference>
<dbReference type="AlphaFoldDB" id="A0A0C3S974"/>
<proteinExistence type="inferred from homology"/>
<dbReference type="InterPro" id="IPR050371">
    <property type="entry name" value="Fungal_virulence_M36"/>
</dbReference>
<dbReference type="CDD" id="cd09596">
    <property type="entry name" value="M36"/>
    <property type="match status" value="1"/>
</dbReference>
<feature type="binding site" evidence="12">
    <location>
        <position position="436"/>
    </location>
    <ligand>
        <name>Zn(2+)</name>
        <dbReference type="ChEBI" id="CHEBI:29105"/>
        <note>catalytic</note>
    </ligand>
</feature>
<dbReference type="HOGENOM" id="CLU_012703_4_2_1"/>
<evidence type="ECO:0000256" key="13">
    <source>
        <dbReference type="RuleBase" id="RU364017"/>
    </source>
</evidence>
<dbReference type="Pfam" id="PF02128">
    <property type="entry name" value="Peptidase_M36"/>
    <property type="match status" value="1"/>
</dbReference>
<feature type="chain" id="PRO_5009360353" description="Extracellular metalloproteinase" evidence="13">
    <location>
        <begin position="23"/>
        <end position="601"/>
    </location>
</feature>
<evidence type="ECO:0000313" key="15">
    <source>
        <dbReference type="EMBL" id="KIP08052.1"/>
    </source>
</evidence>
<keyword evidence="7 13" id="KW-0378">Hydrolase</keyword>
<name>A0A0C3S974_PHLG1</name>
<dbReference type="Pfam" id="PF07504">
    <property type="entry name" value="FTP"/>
    <property type="match status" value="1"/>
</dbReference>
<protein>
    <recommendedName>
        <fullName evidence="13">Extracellular metalloproteinase</fullName>
        <ecNumber evidence="13">3.4.24.-</ecNumber>
    </recommendedName>
    <alternativeName>
        <fullName evidence="13">Fungalysin</fullName>
    </alternativeName>
</protein>
<organism evidence="15 16">
    <name type="scientific">Phlebiopsis gigantea (strain 11061_1 CR5-6)</name>
    <name type="common">White-rot fungus</name>
    <name type="synonym">Peniophora gigantea</name>
    <dbReference type="NCBI Taxonomy" id="745531"/>
    <lineage>
        <taxon>Eukaryota</taxon>
        <taxon>Fungi</taxon>
        <taxon>Dikarya</taxon>
        <taxon>Basidiomycota</taxon>
        <taxon>Agaricomycotina</taxon>
        <taxon>Agaricomycetes</taxon>
        <taxon>Polyporales</taxon>
        <taxon>Phanerochaetaceae</taxon>
        <taxon>Phlebiopsis</taxon>
    </lineage>
</organism>
<dbReference type="OrthoDB" id="3227768at2759"/>